<dbReference type="InterPro" id="IPR046341">
    <property type="entry name" value="SET_dom_sf"/>
</dbReference>
<dbReference type="Pfam" id="PF00856">
    <property type="entry name" value="SET"/>
    <property type="match status" value="1"/>
</dbReference>
<dbReference type="SUPFAM" id="SSF82199">
    <property type="entry name" value="SET domain"/>
    <property type="match status" value="1"/>
</dbReference>
<dbReference type="GeneID" id="25267738"/>
<dbReference type="AlphaFoldDB" id="A0A066WLF8"/>
<dbReference type="OMA" id="AFQICAM"/>
<dbReference type="Gene3D" id="2.170.270.10">
    <property type="entry name" value="SET domain"/>
    <property type="match status" value="1"/>
</dbReference>
<name>A0A066WLF8_TILAU</name>
<dbReference type="Proteomes" id="UP000027361">
    <property type="component" value="Unassembled WGS sequence"/>
</dbReference>
<dbReference type="PANTHER" id="PTHR47332:SF4">
    <property type="entry name" value="SET DOMAIN-CONTAINING PROTEIN 5"/>
    <property type="match status" value="1"/>
</dbReference>
<dbReference type="OrthoDB" id="265717at2759"/>
<dbReference type="PANTHER" id="PTHR47332">
    <property type="entry name" value="SET DOMAIN-CONTAINING PROTEIN 5"/>
    <property type="match status" value="1"/>
</dbReference>
<sequence>MDKMSASAAIPNTASTSASKGQLFEIRDTPGKGKGGFALVEFAPGDLIMSERPFFTYSTGLSRGAIIAAVNRLPTSKRRLYDSFSKSIGLSTEGIALTNSLPMPEQGKVGMFENICRLNHACQPNAQYFWNDAEQREVCHCIRPIPSGSEILVSYTTTIDSRSRRAELKEEFGFACLCGLCGMPAQQLSASDASWSELSDIFNSVVEVDSDADNEVSDDDNSPAQTMRLVQRALQIIEEEQAPRSLVPRLCYAAFKACAACSDEKNARVWAARAQEGYRITKGEMSATRRMRELHEEPRRWRRFGTRQKEILTS</sequence>
<dbReference type="HOGENOM" id="CLU_028281_0_0_1"/>
<accession>A0A066WLF8</accession>
<dbReference type="PROSITE" id="PS50280">
    <property type="entry name" value="SET"/>
    <property type="match status" value="1"/>
</dbReference>
<dbReference type="CDD" id="cd20071">
    <property type="entry name" value="SET_SMYD"/>
    <property type="match status" value="1"/>
</dbReference>
<evidence type="ECO:0000313" key="2">
    <source>
        <dbReference type="EMBL" id="KDN53418.1"/>
    </source>
</evidence>
<dbReference type="InterPro" id="IPR053185">
    <property type="entry name" value="SET_domain_protein"/>
</dbReference>
<dbReference type="EMBL" id="JMSN01000002">
    <property type="protein sequence ID" value="KDN53418.1"/>
    <property type="molecule type" value="Genomic_DNA"/>
</dbReference>
<gene>
    <name evidence="2" type="ORF">K437DRAFT_71077</name>
</gene>
<dbReference type="InParanoid" id="A0A066WLF8"/>
<dbReference type="RefSeq" id="XP_013246257.1">
    <property type="nucleotide sequence ID" value="XM_013390803.1"/>
</dbReference>
<protein>
    <submittedName>
        <fullName evidence="2">SET domain-containing protein</fullName>
    </submittedName>
</protein>
<reference evidence="2 3" key="1">
    <citation type="submission" date="2014-05" db="EMBL/GenBank/DDBJ databases">
        <title>Draft genome sequence of a rare smut relative, Tilletiaria anomala UBC 951.</title>
        <authorList>
            <consortium name="DOE Joint Genome Institute"/>
            <person name="Toome M."/>
            <person name="Kuo A."/>
            <person name="Henrissat B."/>
            <person name="Lipzen A."/>
            <person name="Tritt A."/>
            <person name="Yoshinaga Y."/>
            <person name="Zane M."/>
            <person name="Barry K."/>
            <person name="Grigoriev I.V."/>
            <person name="Spatafora J.W."/>
            <person name="Aimea M.C."/>
        </authorList>
    </citation>
    <scope>NUCLEOTIDE SEQUENCE [LARGE SCALE GENOMIC DNA]</scope>
    <source>
        <strain evidence="2 3">UBC 951</strain>
    </source>
</reference>
<dbReference type="STRING" id="1037660.A0A066WLF8"/>
<evidence type="ECO:0000259" key="1">
    <source>
        <dbReference type="PROSITE" id="PS50280"/>
    </source>
</evidence>
<proteinExistence type="predicted"/>
<evidence type="ECO:0000313" key="3">
    <source>
        <dbReference type="Proteomes" id="UP000027361"/>
    </source>
</evidence>
<dbReference type="InterPro" id="IPR001214">
    <property type="entry name" value="SET_dom"/>
</dbReference>
<feature type="domain" description="SET" evidence="1">
    <location>
        <begin position="22"/>
        <end position="156"/>
    </location>
</feature>
<keyword evidence="3" id="KW-1185">Reference proteome</keyword>
<comment type="caution">
    <text evidence="2">The sequence shown here is derived from an EMBL/GenBank/DDBJ whole genome shotgun (WGS) entry which is preliminary data.</text>
</comment>
<organism evidence="2 3">
    <name type="scientific">Tilletiaria anomala (strain ATCC 24038 / CBS 436.72 / UBC 951)</name>
    <dbReference type="NCBI Taxonomy" id="1037660"/>
    <lineage>
        <taxon>Eukaryota</taxon>
        <taxon>Fungi</taxon>
        <taxon>Dikarya</taxon>
        <taxon>Basidiomycota</taxon>
        <taxon>Ustilaginomycotina</taxon>
        <taxon>Exobasidiomycetes</taxon>
        <taxon>Georgefischeriales</taxon>
        <taxon>Tilletiariaceae</taxon>
        <taxon>Tilletiaria</taxon>
    </lineage>
</organism>